<gene>
    <name evidence="2" type="ORF">F503_03270</name>
</gene>
<protein>
    <recommendedName>
        <fullName evidence="1">Aminoglycoside phosphotransferase domain-containing protein</fullName>
    </recommendedName>
</protein>
<dbReference type="SUPFAM" id="SSF56112">
    <property type="entry name" value="Protein kinase-like (PK-like)"/>
    <property type="match status" value="1"/>
</dbReference>
<dbReference type="InterPro" id="IPR051678">
    <property type="entry name" value="AGP_Transferase"/>
</dbReference>
<dbReference type="EMBL" id="KE148152">
    <property type="protein sequence ID" value="EPE06843.1"/>
    <property type="molecule type" value="Genomic_DNA"/>
</dbReference>
<dbReference type="Proteomes" id="UP000016923">
    <property type="component" value="Unassembled WGS sequence"/>
</dbReference>
<sequence length="342" mass="39268">MFWHGIWRMHVNSSNIASIPPQTPVGDMALLFRRLFRFIGDWLSFCRPNSFRNTLAWLHSYLINSGDSAAAPKLSRHMQYLQEIDQDLKERHYMPDNFPPTLTSEDGPLLVSWTTKGVSHYFTTKTKIKREPHKDEMGLDVYGVPVVIPYITDRIQIEAANLEFIAADTAIPVPKVLGLWQEHGLWYVKTALVEGAVELKCVDKDKMPAAVAAVEDQLQNDILPQLRRLRRSFMGCADPNLPVVPPHRFWESKDKRIWSSMPKGDDEEPYTFCHTDLGPQNIMVDPDTFRIISIIDWETSGFFPSGWELPYWRTGTHQERYQMTIAAMTAECGMIEAKEAEV</sequence>
<dbReference type="eggNOG" id="ENOG502SJF8">
    <property type="taxonomic scope" value="Eukaryota"/>
</dbReference>
<dbReference type="Pfam" id="PF01636">
    <property type="entry name" value="APH"/>
    <property type="match status" value="1"/>
</dbReference>
<evidence type="ECO:0000313" key="3">
    <source>
        <dbReference type="Proteomes" id="UP000016923"/>
    </source>
</evidence>
<evidence type="ECO:0000313" key="2">
    <source>
        <dbReference type="EMBL" id="EPE06843.1"/>
    </source>
</evidence>
<proteinExistence type="predicted"/>
<dbReference type="VEuPathDB" id="FungiDB:F503_03270"/>
<reference evidence="2 3" key="1">
    <citation type="journal article" date="2013" name="BMC Genomics">
        <title>The genome and transcriptome of the pine saprophyte Ophiostoma piceae, and a comparison with the bark beetle-associated pine pathogen Grosmannia clavigera.</title>
        <authorList>
            <person name="Haridas S."/>
            <person name="Wang Y."/>
            <person name="Lim L."/>
            <person name="Massoumi Alamouti S."/>
            <person name="Jackman S."/>
            <person name="Docking R."/>
            <person name="Robertson G."/>
            <person name="Birol I."/>
            <person name="Bohlmann J."/>
            <person name="Breuil C."/>
        </authorList>
    </citation>
    <scope>NUCLEOTIDE SEQUENCE [LARGE SCALE GENOMIC DNA]</scope>
    <source>
        <strain evidence="2 3">UAMH 11346</strain>
    </source>
</reference>
<dbReference type="PANTHER" id="PTHR21310:SF15">
    <property type="entry name" value="AMINOGLYCOSIDE PHOSPHOTRANSFERASE DOMAIN-CONTAINING PROTEIN"/>
    <property type="match status" value="1"/>
</dbReference>
<dbReference type="InterPro" id="IPR011009">
    <property type="entry name" value="Kinase-like_dom_sf"/>
</dbReference>
<keyword evidence="3" id="KW-1185">Reference proteome</keyword>
<dbReference type="AlphaFoldDB" id="S3CK54"/>
<feature type="domain" description="Aminoglycoside phosphotransferase" evidence="1">
    <location>
        <begin position="156"/>
        <end position="302"/>
    </location>
</feature>
<dbReference type="STRING" id="1262450.S3CK54"/>
<dbReference type="CDD" id="cd05120">
    <property type="entry name" value="APH_ChoK_like"/>
    <property type="match status" value="1"/>
</dbReference>
<evidence type="ECO:0000259" key="1">
    <source>
        <dbReference type="Pfam" id="PF01636"/>
    </source>
</evidence>
<accession>S3CK54</accession>
<name>S3CK54_OPHP1</name>
<dbReference type="OrthoDB" id="2906425at2759"/>
<dbReference type="Gene3D" id="3.90.1200.10">
    <property type="match status" value="1"/>
</dbReference>
<dbReference type="OMA" id="FWEWKEN"/>
<dbReference type="PANTHER" id="PTHR21310">
    <property type="entry name" value="AMINOGLYCOSIDE PHOSPHOTRANSFERASE-RELATED-RELATED"/>
    <property type="match status" value="1"/>
</dbReference>
<dbReference type="InterPro" id="IPR002575">
    <property type="entry name" value="Aminoglycoside_PTrfase"/>
</dbReference>
<dbReference type="HOGENOM" id="CLU_069864_0_0_1"/>
<organism evidence="2 3">
    <name type="scientific">Ophiostoma piceae (strain UAMH 11346)</name>
    <name type="common">Sap stain fungus</name>
    <dbReference type="NCBI Taxonomy" id="1262450"/>
    <lineage>
        <taxon>Eukaryota</taxon>
        <taxon>Fungi</taxon>
        <taxon>Dikarya</taxon>
        <taxon>Ascomycota</taxon>
        <taxon>Pezizomycotina</taxon>
        <taxon>Sordariomycetes</taxon>
        <taxon>Sordariomycetidae</taxon>
        <taxon>Ophiostomatales</taxon>
        <taxon>Ophiostomataceae</taxon>
        <taxon>Ophiostoma</taxon>
    </lineage>
</organism>